<evidence type="ECO:0000256" key="2">
    <source>
        <dbReference type="ARBA" id="ARBA00022448"/>
    </source>
</evidence>
<feature type="domain" description="FeoB-type G" evidence="17">
    <location>
        <begin position="4"/>
        <end position="170"/>
    </location>
</feature>
<dbReference type="PRINTS" id="PR00326">
    <property type="entry name" value="GTP1OBG"/>
</dbReference>
<dbReference type="PANTHER" id="PTHR43185">
    <property type="entry name" value="FERROUS IRON TRANSPORT PROTEIN B"/>
    <property type="match status" value="1"/>
</dbReference>
<feature type="binding site" evidence="15">
    <location>
        <position position="22"/>
    </location>
    <ligand>
        <name>Mg(2+)</name>
        <dbReference type="ChEBI" id="CHEBI:18420"/>
        <label>1</label>
    </ligand>
</feature>
<dbReference type="InterPro" id="IPR011640">
    <property type="entry name" value="Fe2_transport_prot_B_C"/>
</dbReference>
<dbReference type="NCBIfam" id="TIGR00437">
    <property type="entry name" value="feoB"/>
    <property type="match status" value="1"/>
</dbReference>
<dbReference type="InterPro" id="IPR041069">
    <property type="entry name" value="FeoB_Cyto"/>
</dbReference>
<dbReference type="CDD" id="cd01879">
    <property type="entry name" value="FeoB"/>
    <property type="match status" value="1"/>
</dbReference>
<evidence type="ECO:0000256" key="12">
    <source>
        <dbReference type="ARBA" id="ARBA00023136"/>
    </source>
</evidence>
<dbReference type="Pfam" id="PF07664">
    <property type="entry name" value="FeoB_C"/>
    <property type="match status" value="1"/>
</dbReference>
<keyword evidence="19" id="KW-1185">Reference proteome</keyword>
<evidence type="ECO:0000256" key="13">
    <source>
        <dbReference type="NCBIfam" id="TIGR00437"/>
    </source>
</evidence>
<evidence type="ECO:0000256" key="9">
    <source>
        <dbReference type="ARBA" id="ARBA00023004"/>
    </source>
</evidence>
<dbReference type="InterPro" id="IPR006073">
    <property type="entry name" value="GTP-bd"/>
</dbReference>
<dbReference type="SUPFAM" id="SSF52540">
    <property type="entry name" value="P-loop containing nucleoside triphosphate hydrolases"/>
    <property type="match status" value="1"/>
</dbReference>
<sequence length="760" mass="84431">MMKKLTIGLIGNPNSGKTTLFNQLTGSRQRVGNWAGVTVEKKEGNFLTEKHQVKLVDLPGIYSLTTISEQTSLDEQIACRYILSGEADLIINVVDSSNLERNLYLTLQLLEPGIPCIIVLNMLDIAYNQHIKIDITSLAQLLGCSVIPLISSRAYGIIELKNAIDVSQKNSIETLVEYPVLMVHIERLSQAMPKSLSIKQRRWIAIQMLEGSTCSSICTINALKILPKIQEILKQTINEDPALIIADLRYQRITDICDFVCNTSTLQNNFMTEKLDKIVLNRWMGIPIFLLIMYIMFFLAINIGGALQPLFDIGSSTIFVQGLQWIGYKLNFPDWLTILLAEGGGGINSILPMIPQIGIMYLLLSFLEDSGYMARAAFIVDRMMQVIGLPGKSFIPLIVGFGCNVSAVMGARTLDSPRERLITVLMAPFMSCGARLAIFAIFSTAFFGQGDALIVFSLYIIGIVMAILTGLMLKHTIIRGEPYPFVMELPAYHVPNLKILLMQTWPRLKDFILRAGKIIISASIVIGILNSFSFSGKPVDCMNDSVLASVSKIMTPLLKPIGIRRDNWQAMVGLITGAMAKEVVVSTLNTLYAAEKIYSVKFDPEEYNLLKSLGESLENTWDMIQDKLSIQLLSYSIKTSKNEHYIPSGSMGVMGNKFGSASSTYAYLIFILLYLPCISVMGTIACEINHNWMVFSILWSLNIAYSLATVFYQLANFASHPKYSAITISLVIIFNTLLLIGLRYSGNLFSARSTNDDTIK</sequence>
<dbReference type="PROSITE" id="PS51711">
    <property type="entry name" value="G_FEOB"/>
    <property type="match status" value="1"/>
</dbReference>
<keyword evidence="10" id="KW-0406">Ion transport</keyword>
<keyword evidence="2 16" id="KW-0813">Transport</keyword>
<feature type="binding site" evidence="15">
    <location>
        <position position="26"/>
    </location>
    <ligand>
        <name>Mg(2+)</name>
        <dbReference type="ChEBI" id="CHEBI:18420"/>
        <label>2</label>
    </ligand>
</feature>
<feature type="transmembrane region" description="Helical" evidence="16">
    <location>
        <begin position="283"/>
        <end position="304"/>
    </location>
</feature>
<accession>A0A8E4GHU4</accession>
<feature type="transmembrane region" description="Helical" evidence="16">
    <location>
        <begin position="421"/>
        <end position="447"/>
    </location>
</feature>
<dbReference type="InterPro" id="IPR050860">
    <property type="entry name" value="FeoB_GTPase"/>
</dbReference>
<dbReference type="EMBL" id="LR890047">
    <property type="protein sequence ID" value="CAD6510491.1"/>
    <property type="molecule type" value="Genomic_DNA"/>
</dbReference>
<feature type="transmembrane region" description="Helical" evidence="16">
    <location>
        <begin position="664"/>
        <end position="685"/>
    </location>
</feature>
<feature type="binding site" evidence="14">
    <location>
        <begin position="121"/>
        <end position="124"/>
    </location>
    <ligand>
        <name>GTP</name>
        <dbReference type="ChEBI" id="CHEBI:37565"/>
        <label>1</label>
    </ligand>
</feature>
<keyword evidence="15" id="KW-0479">Metal-binding</keyword>
<feature type="transmembrane region" description="Helical" evidence="16">
    <location>
        <begin position="692"/>
        <end position="711"/>
    </location>
</feature>
<dbReference type="GO" id="GO:0015093">
    <property type="term" value="F:ferrous iron transmembrane transporter activity"/>
    <property type="evidence" value="ECO:0007669"/>
    <property type="project" value="UniProtKB-UniRule"/>
</dbReference>
<comment type="function">
    <text evidence="16">Probable transporter of a GTP-driven Fe(2+) uptake system.</text>
</comment>
<evidence type="ECO:0000256" key="14">
    <source>
        <dbReference type="PIRSR" id="PIRSR603373-1"/>
    </source>
</evidence>
<dbReference type="Proteomes" id="UP000683585">
    <property type="component" value="Chromosome"/>
</dbReference>
<dbReference type="Gene3D" id="3.40.50.300">
    <property type="entry name" value="P-loop containing nucleotide triphosphate hydrolases"/>
    <property type="match status" value="1"/>
</dbReference>
<feature type="transmembrane region" description="Helical" evidence="16">
    <location>
        <begin position="453"/>
        <end position="473"/>
    </location>
</feature>
<feature type="binding site" evidence="14">
    <location>
        <begin position="57"/>
        <end position="60"/>
    </location>
    <ligand>
        <name>GTP</name>
        <dbReference type="ChEBI" id="CHEBI:37565"/>
        <label>1</label>
    </ligand>
</feature>
<name>A0A8E4GHU4_9ENTR</name>
<dbReference type="NCBIfam" id="NF007105">
    <property type="entry name" value="PRK09554.1"/>
    <property type="match status" value="1"/>
</dbReference>
<feature type="transmembrane region" description="Helical" evidence="16">
    <location>
        <begin position="349"/>
        <end position="367"/>
    </location>
</feature>
<dbReference type="InterPro" id="IPR011642">
    <property type="entry name" value="Gate_dom"/>
</dbReference>
<dbReference type="Gene3D" id="1.10.287.1770">
    <property type="match status" value="1"/>
</dbReference>
<dbReference type="InterPro" id="IPR027417">
    <property type="entry name" value="P-loop_NTPase"/>
</dbReference>
<evidence type="ECO:0000256" key="7">
    <source>
        <dbReference type="ARBA" id="ARBA00022741"/>
    </source>
</evidence>
<dbReference type="AlphaFoldDB" id="A0A8E4GHU4"/>
<evidence type="ECO:0000256" key="15">
    <source>
        <dbReference type="PIRSR" id="PIRSR603373-2"/>
    </source>
</evidence>
<evidence type="ECO:0000256" key="5">
    <source>
        <dbReference type="ARBA" id="ARBA00022519"/>
    </source>
</evidence>
<evidence type="ECO:0000259" key="17">
    <source>
        <dbReference type="PROSITE" id="PS51711"/>
    </source>
</evidence>
<evidence type="ECO:0000256" key="3">
    <source>
        <dbReference type="ARBA" id="ARBA00022475"/>
    </source>
</evidence>
<dbReference type="KEGG" id="ptf:PROFFT_A_03800"/>
<evidence type="ECO:0000313" key="18">
    <source>
        <dbReference type="EMBL" id="CAD6510491.1"/>
    </source>
</evidence>
<evidence type="ECO:0000256" key="10">
    <source>
        <dbReference type="ARBA" id="ARBA00023065"/>
    </source>
</evidence>
<evidence type="ECO:0000313" key="19">
    <source>
        <dbReference type="Proteomes" id="UP000683585"/>
    </source>
</evidence>
<keyword evidence="5" id="KW-0997">Cell inner membrane</keyword>
<dbReference type="FunFam" id="3.40.50.300:FF:000426">
    <property type="entry name" value="Ferrous iron transport protein B"/>
    <property type="match status" value="1"/>
</dbReference>
<feature type="transmembrane region" description="Helical" evidence="16">
    <location>
        <begin position="723"/>
        <end position="742"/>
    </location>
</feature>
<evidence type="ECO:0000256" key="1">
    <source>
        <dbReference type="ARBA" id="ARBA00004429"/>
    </source>
</evidence>
<keyword evidence="6 16" id="KW-0812">Transmembrane</keyword>
<feature type="binding site" evidence="15">
    <location>
        <position position="25"/>
    </location>
    <ligand>
        <name>Mg(2+)</name>
        <dbReference type="ChEBI" id="CHEBI:18420"/>
        <label>2</label>
    </ligand>
</feature>
<protein>
    <recommendedName>
        <fullName evidence="13 16">Ferrous iron transport protein B</fullName>
    </recommendedName>
</protein>
<proteinExistence type="inferred from homology"/>
<dbReference type="GO" id="GO:0005886">
    <property type="term" value="C:plasma membrane"/>
    <property type="evidence" value="ECO:0007669"/>
    <property type="project" value="UniProtKB-SubCell"/>
</dbReference>
<evidence type="ECO:0000256" key="11">
    <source>
        <dbReference type="ARBA" id="ARBA00023134"/>
    </source>
</evidence>
<keyword evidence="8 16" id="KW-1133">Transmembrane helix</keyword>
<keyword evidence="9 16" id="KW-0408">Iron</keyword>
<organism evidence="18 19">
    <name type="scientific">Candidatus Profftia tarda</name>
    <dbReference type="NCBI Taxonomy" id="1177216"/>
    <lineage>
        <taxon>Bacteria</taxon>
        <taxon>Pseudomonadati</taxon>
        <taxon>Pseudomonadota</taxon>
        <taxon>Gammaproteobacteria</taxon>
        <taxon>Enterobacterales</taxon>
        <taxon>Enterobacteriaceae</taxon>
        <taxon>Candidatus Profftia</taxon>
    </lineage>
</organism>
<dbReference type="GO" id="GO:0005525">
    <property type="term" value="F:GTP binding"/>
    <property type="evidence" value="ECO:0007669"/>
    <property type="project" value="UniProtKB-KW"/>
</dbReference>
<feature type="binding site" evidence="14">
    <location>
        <begin position="11"/>
        <end position="18"/>
    </location>
    <ligand>
        <name>GTP</name>
        <dbReference type="ChEBI" id="CHEBI:37565"/>
        <label>1</label>
    </ligand>
</feature>
<feature type="binding site" evidence="14">
    <location>
        <begin position="36"/>
        <end position="40"/>
    </location>
    <ligand>
        <name>GTP</name>
        <dbReference type="ChEBI" id="CHEBI:37565"/>
        <label>1</label>
    </ligand>
</feature>
<reference evidence="18 19" key="1">
    <citation type="submission" date="2020-10" db="EMBL/GenBank/DDBJ databases">
        <authorList>
            <person name="Szabo G."/>
        </authorList>
    </citation>
    <scope>NUCLEOTIDE SEQUENCE [LARGE SCALE GENOMIC DNA]</scope>
    <source>
        <strain evidence="18">PROFFT</strain>
    </source>
</reference>
<dbReference type="Pfam" id="PF07670">
    <property type="entry name" value="Gate"/>
    <property type="match status" value="2"/>
</dbReference>
<evidence type="ECO:0000256" key="16">
    <source>
        <dbReference type="RuleBase" id="RU362098"/>
    </source>
</evidence>
<dbReference type="InterPro" id="IPR003373">
    <property type="entry name" value="Fe2_transport_prot-B"/>
</dbReference>
<dbReference type="Pfam" id="PF17910">
    <property type="entry name" value="FeoB_Cyto"/>
    <property type="match status" value="1"/>
</dbReference>
<keyword evidence="4 16" id="KW-0410">Iron transport</keyword>
<dbReference type="PANTHER" id="PTHR43185:SF1">
    <property type="entry name" value="FE(2+) TRANSPORTER FEOB"/>
    <property type="match status" value="1"/>
</dbReference>
<keyword evidence="15" id="KW-0460">Magnesium</keyword>
<gene>
    <name evidence="18" type="primary">feoB</name>
    <name evidence="18" type="ORF">PROFFT_A_03800</name>
</gene>
<comment type="similarity">
    <text evidence="16">Belongs to the TRAFAC class TrmE-Era-EngA-EngB-Septin-like GTPase superfamily. FeoB GTPase (TC 9.A.8) family.</text>
</comment>
<keyword evidence="11 14" id="KW-0342">GTP-binding</keyword>
<dbReference type="InterPro" id="IPR030389">
    <property type="entry name" value="G_FEOB_dom"/>
</dbReference>
<feature type="transmembrane region" description="Helical" evidence="16">
    <location>
        <begin position="387"/>
        <end position="409"/>
    </location>
</feature>
<keyword evidence="3" id="KW-1003">Cell membrane</keyword>
<dbReference type="GO" id="GO:0046872">
    <property type="term" value="F:metal ion binding"/>
    <property type="evidence" value="ECO:0007669"/>
    <property type="project" value="UniProtKB-KW"/>
</dbReference>
<comment type="subcellular location">
    <subcellularLocation>
        <location evidence="1 16">Cell inner membrane</location>
        <topology evidence="1 16">Multi-pass membrane protein</topology>
    </subcellularLocation>
</comment>
<dbReference type="Pfam" id="PF02421">
    <property type="entry name" value="FeoB_N"/>
    <property type="match status" value="1"/>
</dbReference>
<keyword evidence="7 14" id="KW-0547">Nucleotide-binding</keyword>
<feature type="transmembrane region" description="Helical" evidence="16">
    <location>
        <begin position="511"/>
        <end position="532"/>
    </location>
</feature>
<evidence type="ECO:0000256" key="8">
    <source>
        <dbReference type="ARBA" id="ARBA00022989"/>
    </source>
</evidence>
<evidence type="ECO:0000256" key="6">
    <source>
        <dbReference type="ARBA" id="ARBA00022692"/>
    </source>
</evidence>
<keyword evidence="12 16" id="KW-0472">Membrane</keyword>
<evidence type="ECO:0000256" key="4">
    <source>
        <dbReference type="ARBA" id="ARBA00022496"/>
    </source>
</evidence>